<evidence type="ECO:0000313" key="2">
    <source>
        <dbReference type="Proteomes" id="UP000010931"/>
    </source>
</evidence>
<comment type="caution">
    <text evidence="1">The sequence shown here is derived from an EMBL/GenBank/DDBJ whole genome shotgun (WGS) entry which is preliminary data.</text>
</comment>
<accession>L7F727</accession>
<dbReference type="AlphaFoldDB" id="L7F727"/>
<dbReference type="EMBL" id="AEJB01000324">
    <property type="protein sequence ID" value="ELP66851.1"/>
    <property type="molecule type" value="Genomic_DNA"/>
</dbReference>
<dbReference type="Proteomes" id="UP000010931">
    <property type="component" value="Unassembled WGS sequence"/>
</dbReference>
<keyword evidence="2" id="KW-1185">Reference proteome</keyword>
<gene>
    <name evidence="1" type="ORF">STRTUCAR8_09676</name>
</gene>
<protein>
    <submittedName>
        <fullName evidence="1">Uncharacterized protein</fullName>
    </submittedName>
</protein>
<feature type="non-terminal residue" evidence="1">
    <location>
        <position position="60"/>
    </location>
</feature>
<proteinExistence type="predicted"/>
<evidence type="ECO:0000313" key="1">
    <source>
        <dbReference type="EMBL" id="ELP66851.1"/>
    </source>
</evidence>
<reference evidence="1 2" key="1">
    <citation type="journal article" date="2011" name="Plasmid">
        <title>Streptomyces turgidiscabies Car8 contains a modular pathogenicity island that shares virulence genes with other actinobacterial plant pathogens.</title>
        <authorList>
            <person name="Huguet-Tapia J.C."/>
            <person name="Badger J.H."/>
            <person name="Loria R."/>
            <person name="Pettis G.S."/>
        </authorList>
    </citation>
    <scope>NUCLEOTIDE SEQUENCE [LARGE SCALE GENOMIC DNA]</scope>
    <source>
        <strain evidence="1 2">Car8</strain>
    </source>
</reference>
<name>L7F727_STRT8</name>
<organism evidence="1 2">
    <name type="scientific">Streptomyces turgidiscabies (strain Car8)</name>
    <dbReference type="NCBI Taxonomy" id="698760"/>
    <lineage>
        <taxon>Bacteria</taxon>
        <taxon>Bacillati</taxon>
        <taxon>Actinomycetota</taxon>
        <taxon>Actinomycetes</taxon>
        <taxon>Kitasatosporales</taxon>
        <taxon>Streptomycetaceae</taxon>
        <taxon>Streptomyces</taxon>
    </lineage>
</organism>
<sequence>MTDLVTGVPGEAIRSAGVRPSAVGVQAVEERVMAVPPAAVNPAGVGHMRVPGGETGVLVL</sequence>